<gene>
    <name evidence="1" type="ORF">I5U67_02310</name>
</gene>
<proteinExistence type="predicted"/>
<name>A0A6B8J6G0_STEMA</name>
<dbReference type="RefSeq" id="WP_126412179.1">
    <property type="nucleotide sequence ID" value="NZ_CBCPIZ010000003.1"/>
</dbReference>
<dbReference type="Proteomes" id="UP000625930">
    <property type="component" value="Unassembled WGS sequence"/>
</dbReference>
<comment type="caution">
    <text evidence="1">The sequence shown here is derived from an EMBL/GenBank/DDBJ whole genome shotgun (WGS) entry which is preliminary data.</text>
</comment>
<protein>
    <submittedName>
        <fullName evidence="1">Uncharacterized protein</fullName>
    </submittedName>
</protein>
<evidence type="ECO:0000313" key="1">
    <source>
        <dbReference type="EMBL" id="MBH1651002.1"/>
    </source>
</evidence>
<accession>A0A6B8J6G0</accession>
<evidence type="ECO:0000313" key="2">
    <source>
        <dbReference type="Proteomes" id="UP000625930"/>
    </source>
</evidence>
<dbReference type="AlphaFoldDB" id="A0A6B8J6G0"/>
<dbReference type="GeneID" id="93833525"/>
<organism evidence="1 2">
    <name type="scientific">Stenotrophomonas maltophilia</name>
    <name type="common">Pseudomonas maltophilia</name>
    <name type="synonym">Xanthomonas maltophilia</name>
    <dbReference type="NCBI Taxonomy" id="40324"/>
    <lineage>
        <taxon>Bacteria</taxon>
        <taxon>Pseudomonadati</taxon>
        <taxon>Pseudomonadota</taxon>
        <taxon>Gammaproteobacteria</taxon>
        <taxon>Lysobacterales</taxon>
        <taxon>Lysobacteraceae</taxon>
        <taxon>Stenotrophomonas</taxon>
        <taxon>Stenotrophomonas maltophilia group</taxon>
    </lineage>
</organism>
<sequence>MAYDALTRATAAACARVGLEGLSVLSFRSTHYDTQGPTEVERHESFLAPYGVSASGATWLNLSVVDPMVTLACGTALELAAAAFGIANDKPDRSPSVIVASVLDSIKGRSALVDALVWVLATAYEEGLALTLARVFKLNPKDVLPSGGYPVIELQGSARSLREVRVAWVTPRKTARIQQKS</sequence>
<reference evidence="1" key="1">
    <citation type="submission" date="2020-11" db="EMBL/GenBank/DDBJ databases">
        <title>Enhanced detection system for hospital associated transmission using whole genome sequencing surveillance.</title>
        <authorList>
            <person name="Harrison L.H."/>
            <person name="Van Tyne D."/>
            <person name="Marsh J.W."/>
            <person name="Griffith M.P."/>
            <person name="Snyder D.J."/>
            <person name="Cooper V.S."/>
            <person name="Mustapha M."/>
        </authorList>
    </citation>
    <scope>NUCLEOTIDE SEQUENCE</scope>
    <source>
        <strain evidence="1">STEN00091</strain>
    </source>
</reference>
<dbReference type="EMBL" id="JADUNP010000003">
    <property type="protein sequence ID" value="MBH1651002.1"/>
    <property type="molecule type" value="Genomic_DNA"/>
</dbReference>
<dbReference type="OrthoDB" id="6051110at2"/>